<feature type="transmembrane region" description="Helical" evidence="2">
    <location>
        <begin position="57"/>
        <end position="75"/>
    </location>
</feature>
<dbReference type="OrthoDB" id="948161at2"/>
<evidence type="ECO:0000313" key="3">
    <source>
        <dbReference type="EMBL" id="SOD96061.1"/>
    </source>
</evidence>
<keyword evidence="2" id="KW-1133">Transmembrane helix</keyword>
<name>A0A286GKK0_9BACT</name>
<dbReference type="EMBL" id="OCNH01000005">
    <property type="protein sequence ID" value="SOD96061.1"/>
    <property type="molecule type" value="Genomic_DNA"/>
</dbReference>
<dbReference type="RefSeq" id="WP_097129619.1">
    <property type="nucleotide sequence ID" value="NZ_OCNH01000005.1"/>
</dbReference>
<sequence length="312" mass="34023">MKKNTEKLPIDDLFARKLGNMSLPPSADGFERLQARMNQQKPEPRLVFWRGPAVQPYLAAAACIAIVCLFGWLYWPSGAGNNSEQNSVAVKGNVLEKQKLDNQRPSGTQPQSKETEETPAGLQPAANTPQLADNNEPVTVNEKVTNPASESVKRAKVVDNAPSVITQVQNEAVMAQTKTVENKGNATHNAPVYVTPITPIETVNTDRVAENKAVAKPTPTAERVLEVTIAEPQALVAARLEAKAIIEEKTAVAQTDKAEKETKGSLWQQVKRIKQGEVFARQDDVNNEDRGLLGRAYSGLKNSLDKEKAAKQ</sequence>
<reference evidence="4" key="1">
    <citation type="submission" date="2017-09" db="EMBL/GenBank/DDBJ databases">
        <authorList>
            <person name="Varghese N."/>
            <person name="Submissions S."/>
        </authorList>
    </citation>
    <scope>NUCLEOTIDE SEQUENCE [LARGE SCALE GENOMIC DNA]</scope>
    <source>
        <strain evidence="4">DSM 29961</strain>
    </source>
</reference>
<accession>A0A286GKK0</accession>
<gene>
    <name evidence="3" type="ORF">SAMN06269250_5117</name>
</gene>
<evidence type="ECO:0000256" key="2">
    <source>
        <dbReference type="SAM" id="Phobius"/>
    </source>
</evidence>
<keyword evidence="2" id="KW-0812">Transmembrane</keyword>
<organism evidence="3 4">
    <name type="scientific">Spirosoma fluviale</name>
    <dbReference type="NCBI Taxonomy" id="1597977"/>
    <lineage>
        <taxon>Bacteria</taxon>
        <taxon>Pseudomonadati</taxon>
        <taxon>Bacteroidota</taxon>
        <taxon>Cytophagia</taxon>
        <taxon>Cytophagales</taxon>
        <taxon>Cytophagaceae</taxon>
        <taxon>Spirosoma</taxon>
    </lineage>
</organism>
<feature type="compositionally biased region" description="Polar residues" evidence="1">
    <location>
        <begin position="125"/>
        <end position="135"/>
    </location>
</feature>
<dbReference type="Proteomes" id="UP000219452">
    <property type="component" value="Unassembled WGS sequence"/>
</dbReference>
<keyword evidence="4" id="KW-1185">Reference proteome</keyword>
<keyword evidence="2" id="KW-0472">Membrane</keyword>
<proteinExistence type="predicted"/>
<evidence type="ECO:0000256" key="1">
    <source>
        <dbReference type="SAM" id="MobiDB-lite"/>
    </source>
</evidence>
<evidence type="ECO:0000313" key="4">
    <source>
        <dbReference type="Proteomes" id="UP000219452"/>
    </source>
</evidence>
<feature type="region of interest" description="Disordered" evidence="1">
    <location>
        <begin position="95"/>
        <end position="135"/>
    </location>
</feature>
<feature type="compositionally biased region" description="Polar residues" evidence="1">
    <location>
        <begin position="103"/>
        <end position="112"/>
    </location>
</feature>
<dbReference type="AlphaFoldDB" id="A0A286GKK0"/>
<protein>
    <submittedName>
        <fullName evidence="3">Uncharacterized protein</fullName>
    </submittedName>
</protein>